<dbReference type="Gene3D" id="2.30.30.280">
    <property type="entry name" value="Adenine nucleotide alpha hydrolases-like domains"/>
    <property type="match status" value="1"/>
</dbReference>
<evidence type="ECO:0000259" key="15">
    <source>
        <dbReference type="Pfam" id="PF20259"/>
    </source>
</evidence>
<keyword evidence="5" id="KW-0963">Cytoplasm</keyword>
<reference evidence="16" key="1">
    <citation type="submission" date="2018-05" db="EMBL/GenBank/DDBJ databases">
        <authorList>
            <person name="Lanie J.A."/>
            <person name="Ng W.-L."/>
            <person name="Kazmierczak K.M."/>
            <person name="Andrzejewski T.M."/>
            <person name="Davidsen T.M."/>
            <person name="Wayne K.J."/>
            <person name="Tettelin H."/>
            <person name="Glass J.I."/>
            <person name="Rusch D."/>
            <person name="Podicherti R."/>
            <person name="Tsui H.-C.T."/>
            <person name="Winkler M.E."/>
        </authorList>
    </citation>
    <scope>NUCLEOTIDE SEQUENCE</scope>
</reference>
<dbReference type="Pfam" id="PF03054">
    <property type="entry name" value="tRNA_Me_trans"/>
    <property type="match status" value="1"/>
</dbReference>
<dbReference type="NCBIfam" id="NF001138">
    <property type="entry name" value="PRK00143.1"/>
    <property type="match status" value="1"/>
</dbReference>
<evidence type="ECO:0000256" key="5">
    <source>
        <dbReference type="ARBA" id="ARBA00022490"/>
    </source>
</evidence>
<dbReference type="EC" id="2.8.1.14" evidence="4"/>
<dbReference type="SUPFAM" id="SSF52402">
    <property type="entry name" value="Adenine nucleotide alpha hydrolases-like"/>
    <property type="match status" value="1"/>
</dbReference>
<dbReference type="HAMAP" id="MF_00144">
    <property type="entry name" value="tRNA_thiouridyl_MnmA"/>
    <property type="match status" value="1"/>
</dbReference>
<dbReference type="InterPro" id="IPR023382">
    <property type="entry name" value="MnmA-like_central_sf"/>
</dbReference>
<feature type="domain" description="tRNA-specific 2-thiouridylase MnmA-like C-terminal" evidence="14">
    <location>
        <begin position="281"/>
        <end position="354"/>
    </location>
</feature>
<proteinExistence type="inferred from homology"/>
<accession>A0A382FPI8</accession>
<evidence type="ECO:0000256" key="4">
    <source>
        <dbReference type="ARBA" id="ARBA00011953"/>
    </source>
</evidence>
<evidence type="ECO:0000256" key="3">
    <source>
        <dbReference type="ARBA" id="ARBA00006191"/>
    </source>
</evidence>
<sequence>MKHKGKVLLGLSGGVDSSVSALLLKEQGYQVDALFMRNWEDDDGSPYCSIREDFLDAAFISNQLKINLQEINFSKQYKSKVFNYFLEELKKGRTPNPDILCNKDIKFDAFFNYAMKKGYDFISTGHYVRNDPEHNILMKGVDKNKDQSYFLHSIKGKILDRVLFPLGNLTKKKVRKIAKENRLITSLKKDSTGICFIGERPFPDFIRNYIQEDPGDIYNEKGEKIGQHRGLHFYTLGQRQGLGVGGIKGKENSPWYVAKKNVLKNSIHVVQGNDHPNLMSRKLTTSNVFLINSLKETNFTGTAKVRYRQEDQRCKIKVTKENMEIEFYTLQRAITPGQSVVIYQGEICLGGGEILKMH</sequence>
<evidence type="ECO:0000256" key="1">
    <source>
        <dbReference type="ARBA" id="ARBA00003986"/>
    </source>
</evidence>
<dbReference type="FunFam" id="2.40.30.10:FF:000023">
    <property type="entry name" value="tRNA-specific 2-thiouridylase MnmA"/>
    <property type="match status" value="1"/>
</dbReference>
<name>A0A382FPI8_9ZZZZ</name>
<evidence type="ECO:0000256" key="13">
    <source>
        <dbReference type="ARBA" id="ARBA00049564"/>
    </source>
</evidence>
<dbReference type="FunFam" id="3.40.50.620:FF:000104">
    <property type="entry name" value="Mitochondrial tRNA-specific 2-thiouridylase 1"/>
    <property type="match status" value="1"/>
</dbReference>
<protein>
    <recommendedName>
        <fullName evidence="4">tRNA-5-taurinomethyluridine 2-sulfurtransferase</fullName>
        <ecNumber evidence="4">2.8.1.14</ecNumber>
    </recommendedName>
</protein>
<evidence type="ECO:0000256" key="8">
    <source>
        <dbReference type="ARBA" id="ARBA00022694"/>
    </source>
</evidence>
<dbReference type="AlphaFoldDB" id="A0A382FPI8"/>
<organism evidence="16">
    <name type="scientific">marine metagenome</name>
    <dbReference type="NCBI Taxonomy" id="408172"/>
    <lineage>
        <taxon>unclassified sequences</taxon>
        <taxon>metagenomes</taxon>
        <taxon>ecological metagenomes</taxon>
    </lineage>
</organism>
<keyword evidence="7" id="KW-0808">Transferase</keyword>
<dbReference type="Gene3D" id="2.40.30.10">
    <property type="entry name" value="Translation factors"/>
    <property type="match status" value="1"/>
</dbReference>
<dbReference type="GO" id="GO:0005524">
    <property type="term" value="F:ATP binding"/>
    <property type="evidence" value="ECO:0007669"/>
    <property type="project" value="UniProtKB-KW"/>
</dbReference>
<comment type="similarity">
    <text evidence="3">Belongs to the MnmA/TRMU family.</text>
</comment>
<evidence type="ECO:0000256" key="9">
    <source>
        <dbReference type="ARBA" id="ARBA00022741"/>
    </source>
</evidence>
<evidence type="ECO:0000256" key="6">
    <source>
        <dbReference type="ARBA" id="ARBA00022555"/>
    </source>
</evidence>
<keyword evidence="12" id="KW-1015">Disulfide bond</keyword>
<keyword evidence="9" id="KW-0547">Nucleotide-binding</keyword>
<evidence type="ECO:0000256" key="12">
    <source>
        <dbReference type="ARBA" id="ARBA00023157"/>
    </source>
</evidence>
<dbReference type="GO" id="GO:0000049">
    <property type="term" value="F:tRNA binding"/>
    <property type="evidence" value="ECO:0007669"/>
    <property type="project" value="UniProtKB-KW"/>
</dbReference>
<comment type="catalytic activity">
    <reaction evidence="13">
        <text>5-taurinomethyluridine(34) in tRNA + S-sulfanyl-L-cysteinyl-[protein] + AH2 + ATP = 5-taurinomethyl-2-thiouridine(34) in tRNA + L-cysteinyl-[protein] + A + AMP + diphosphate + H(+)</text>
        <dbReference type="Rhea" id="RHEA:47040"/>
        <dbReference type="Rhea" id="RHEA-COMP:10131"/>
        <dbReference type="Rhea" id="RHEA-COMP:11726"/>
        <dbReference type="Rhea" id="RHEA-COMP:11732"/>
        <dbReference type="Rhea" id="RHEA-COMP:11733"/>
        <dbReference type="ChEBI" id="CHEBI:13193"/>
        <dbReference type="ChEBI" id="CHEBI:15378"/>
        <dbReference type="ChEBI" id="CHEBI:17499"/>
        <dbReference type="ChEBI" id="CHEBI:29950"/>
        <dbReference type="ChEBI" id="CHEBI:30616"/>
        <dbReference type="ChEBI" id="CHEBI:33019"/>
        <dbReference type="ChEBI" id="CHEBI:61963"/>
        <dbReference type="ChEBI" id="CHEBI:87171"/>
        <dbReference type="ChEBI" id="CHEBI:87172"/>
        <dbReference type="ChEBI" id="CHEBI:456215"/>
        <dbReference type="EC" id="2.8.1.14"/>
    </reaction>
</comment>
<dbReference type="Pfam" id="PF20258">
    <property type="entry name" value="tRNA_Me_trans_C"/>
    <property type="match status" value="1"/>
</dbReference>
<evidence type="ECO:0000256" key="7">
    <source>
        <dbReference type="ARBA" id="ARBA00022679"/>
    </source>
</evidence>
<feature type="domain" description="tRNA-specific 2-thiouridylase MnmA-like central" evidence="15">
    <location>
        <begin position="204"/>
        <end position="271"/>
    </location>
</feature>
<evidence type="ECO:0000313" key="16">
    <source>
        <dbReference type="EMBL" id="SVB64017.1"/>
    </source>
</evidence>
<dbReference type="PANTHER" id="PTHR11933:SF5">
    <property type="entry name" value="MITOCHONDRIAL TRNA-SPECIFIC 2-THIOURIDYLASE 1"/>
    <property type="match status" value="1"/>
</dbReference>
<evidence type="ECO:0000256" key="11">
    <source>
        <dbReference type="ARBA" id="ARBA00022884"/>
    </source>
</evidence>
<dbReference type="GO" id="GO:0005739">
    <property type="term" value="C:mitochondrion"/>
    <property type="evidence" value="ECO:0007669"/>
    <property type="project" value="UniProtKB-SubCell"/>
</dbReference>
<evidence type="ECO:0000259" key="14">
    <source>
        <dbReference type="Pfam" id="PF20258"/>
    </source>
</evidence>
<keyword evidence="8" id="KW-0819">tRNA processing</keyword>
<dbReference type="InterPro" id="IPR046884">
    <property type="entry name" value="MnmA-like_central"/>
</dbReference>
<dbReference type="InterPro" id="IPR046885">
    <property type="entry name" value="MnmA-like_C"/>
</dbReference>
<evidence type="ECO:0000256" key="10">
    <source>
        <dbReference type="ARBA" id="ARBA00022840"/>
    </source>
</evidence>
<gene>
    <name evidence="16" type="ORF">METZ01_LOCUS216871</name>
</gene>
<dbReference type="GO" id="GO:0061708">
    <property type="term" value="F:tRNA-5-taurinomethyluridine 2-sulfurtransferase"/>
    <property type="evidence" value="ECO:0007669"/>
    <property type="project" value="UniProtKB-EC"/>
</dbReference>
<comment type="subcellular location">
    <subcellularLocation>
        <location evidence="2">Mitochondrion</location>
    </subcellularLocation>
</comment>
<dbReference type="InterPro" id="IPR014729">
    <property type="entry name" value="Rossmann-like_a/b/a_fold"/>
</dbReference>
<dbReference type="GO" id="GO:0002143">
    <property type="term" value="P:tRNA wobble position uridine thiolation"/>
    <property type="evidence" value="ECO:0007669"/>
    <property type="project" value="TreeGrafter"/>
</dbReference>
<evidence type="ECO:0000256" key="2">
    <source>
        <dbReference type="ARBA" id="ARBA00004173"/>
    </source>
</evidence>
<keyword evidence="6" id="KW-0820">tRNA-binding</keyword>
<dbReference type="InterPro" id="IPR004506">
    <property type="entry name" value="MnmA-like"/>
</dbReference>
<dbReference type="FunFam" id="2.30.30.280:FF:000001">
    <property type="entry name" value="tRNA-specific 2-thiouridylase MnmA"/>
    <property type="match status" value="1"/>
</dbReference>
<dbReference type="Pfam" id="PF20259">
    <property type="entry name" value="tRNA_Me_trans_M"/>
    <property type="match status" value="1"/>
</dbReference>
<dbReference type="Gene3D" id="3.40.50.620">
    <property type="entry name" value="HUPs"/>
    <property type="match status" value="1"/>
</dbReference>
<dbReference type="EMBL" id="UINC01050721">
    <property type="protein sequence ID" value="SVB64017.1"/>
    <property type="molecule type" value="Genomic_DNA"/>
</dbReference>
<dbReference type="CDD" id="cd01998">
    <property type="entry name" value="MnmA_TRMU-like"/>
    <property type="match status" value="1"/>
</dbReference>
<dbReference type="PANTHER" id="PTHR11933">
    <property type="entry name" value="TRNA 5-METHYLAMINOMETHYL-2-THIOURIDYLATE -METHYLTRANSFERASE"/>
    <property type="match status" value="1"/>
</dbReference>
<keyword evidence="10" id="KW-0067">ATP-binding</keyword>
<dbReference type="NCBIfam" id="TIGR00420">
    <property type="entry name" value="trmU"/>
    <property type="match status" value="1"/>
</dbReference>
<keyword evidence="11" id="KW-0694">RNA-binding</keyword>
<comment type="function">
    <text evidence="1">Catalyzes the 2-thiolation of uridine at the wobble position (U34) of mitochondrial tRNA(Lys), tRNA(Glu) and tRNA(Gln). Required for the formation of 5-taurinomethyl-2-thiouridine (tm5s2U) of mitochondrial tRNA(Lys), tRNA(Glu), and tRNA(Gln) at the wobble position. ATP is required to activate the C2 atom of the wobble base.</text>
</comment>